<evidence type="ECO:0000256" key="3">
    <source>
        <dbReference type="ARBA" id="ARBA00022776"/>
    </source>
</evidence>
<feature type="region of interest" description="Disordered" evidence="6">
    <location>
        <begin position="53"/>
        <end position="72"/>
    </location>
</feature>
<accession>A0A7R8WCA6</accession>
<feature type="region of interest" description="Disordered" evidence="6">
    <location>
        <begin position="80"/>
        <end position="104"/>
    </location>
</feature>
<keyword evidence="4" id="KW-0833">Ubl conjugation pathway</keyword>
<evidence type="ECO:0008006" key="8">
    <source>
        <dbReference type="Google" id="ProtNLM"/>
    </source>
</evidence>
<dbReference type="Pfam" id="PF05839">
    <property type="entry name" value="Apc13p"/>
    <property type="match status" value="1"/>
</dbReference>
<evidence type="ECO:0000256" key="6">
    <source>
        <dbReference type="SAM" id="MobiDB-lite"/>
    </source>
</evidence>
<keyword evidence="5" id="KW-0131">Cell cycle</keyword>
<evidence type="ECO:0000256" key="2">
    <source>
        <dbReference type="ARBA" id="ARBA00022618"/>
    </source>
</evidence>
<name>A0A7R8WCA6_9CRUS</name>
<dbReference type="GO" id="GO:0051301">
    <property type="term" value="P:cell division"/>
    <property type="evidence" value="ECO:0007669"/>
    <property type="project" value="UniProtKB-KW"/>
</dbReference>
<reference evidence="7" key="1">
    <citation type="submission" date="2020-11" db="EMBL/GenBank/DDBJ databases">
        <authorList>
            <person name="Tran Van P."/>
        </authorList>
    </citation>
    <scope>NUCLEOTIDE SEQUENCE</scope>
</reference>
<evidence type="ECO:0000256" key="4">
    <source>
        <dbReference type="ARBA" id="ARBA00022786"/>
    </source>
</evidence>
<comment type="similarity">
    <text evidence="1">Belongs to the APC13 family.</text>
</comment>
<evidence type="ECO:0000256" key="1">
    <source>
        <dbReference type="ARBA" id="ARBA00006940"/>
    </source>
</evidence>
<dbReference type="AlphaFoldDB" id="A0A7R8WCA6"/>
<dbReference type="InterPro" id="IPR008401">
    <property type="entry name" value="Apc13"/>
</dbReference>
<evidence type="ECO:0000313" key="7">
    <source>
        <dbReference type="EMBL" id="CAD7228937.1"/>
    </source>
</evidence>
<dbReference type="OrthoDB" id="25675at2759"/>
<keyword evidence="3" id="KW-0498">Mitosis</keyword>
<protein>
    <recommendedName>
        <fullName evidence="8">Anaphase-promoting complex subunit 13</fullName>
    </recommendedName>
</protein>
<proteinExistence type="inferred from homology"/>
<keyword evidence="2" id="KW-0132">Cell division</keyword>
<feature type="compositionally biased region" description="Polar residues" evidence="6">
    <location>
        <begin position="83"/>
        <end position="95"/>
    </location>
</feature>
<dbReference type="GO" id="GO:0005680">
    <property type="term" value="C:anaphase-promoting complex"/>
    <property type="evidence" value="ECO:0007669"/>
    <property type="project" value="InterPro"/>
</dbReference>
<evidence type="ECO:0000256" key="5">
    <source>
        <dbReference type="ARBA" id="ARBA00023306"/>
    </source>
</evidence>
<dbReference type="EMBL" id="OB661771">
    <property type="protein sequence ID" value="CAD7228937.1"/>
    <property type="molecule type" value="Genomic_DNA"/>
</dbReference>
<sequence length="104" mass="11281">MCNCFTDCFSTVHVSVADMSDSTVVRSRRLAAVLEDKWIKDILPKDDIAISPLELPDLEQEGTNPTESARELAKKWGELGLSELQNDHPSTLSSSGYGGAGGRN</sequence>
<gene>
    <name evidence="7" type="ORF">CTOB1V02_LOCUS6815</name>
</gene>
<organism evidence="7">
    <name type="scientific">Cyprideis torosa</name>
    <dbReference type="NCBI Taxonomy" id="163714"/>
    <lineage>
        <taxon>Eukaryota</taxon>
        <taxon>Metazoa</taxon>
        <taxon>Ecdysozoa</taxon>
        <taxon>Arthropoda</taxon>
        <taxon>Crustacea</taxon>
        <taxon>Oligostraca</taxon>
        <taxon>Ostracoda</taxon>
        <taxon>Podocopa</taxon>
        <taxon>Podocopida</taxon>
        <taxon>Cytherocopina</taxon>
        <taxon>Cytheroidea</taxon>
        <taxon>Cytherideidae</taxon>
        <taxon>Cyprideis</taxon>
    </lineage>
</organism>